<evidence type="ECO:0000313" key="9">
    <source>
        <dbReference type="Proteomes" id="UP000427906"/>
    </source>
</evidence>
<dbReference type="KEGG" id="dalk:DSCA_24190"/>
<evidence type="ECO:0000256" key="5">
    <source>
        <dbReference type="ARBA" id="ARBA00023004"/>
    </source>
</evidence>
<dbReference type="EMBL" id="AP021874">
    <property type="protein sequence ID" value="BBO68489.1"/>
    <property type="molecule type" value="Genomic_DNA"/>
</dbReference>
<dbReference type="Pfam" id="PF01314">
    <property type="entry name" value="AFOR_C"/>
    <property type="match status" value="1"/>
</dbReference>
<dbReference type="InterPro" id="IPR001203">
    <property type="entry name" value="OxRdtase_Ald_Fedxn_C"/>
</dbReference>
<dbReference type="SMART" id="SM00790">
    <property type="entry name" value="AFOR_N"/>
    <property type="match status" value="1"/>
</dbReference>
<dbReference type="GO" id="GO:0016625">
    <property type="term" value="F:oxidoreductase activity, acting on the aldehyde or oxo group of donors, iron-sulfur protein as acceptor"/>
    <property type="evidence" value="ECO:0007669"/>
    <property type="project" value="InterPro"/>
</dbReference>
<dbReference type="RefSeq" id="WP_155316644.1">
    <property type="nucleotide sequence ID" value="NZ_AP021874.1"/>
</dbReference>
<dbReference type="InterPro" id="IPR036021">
    <property type="entry name" value="Tungsten_al_ferr_oxy-like_C"/>
</dbReference>
<dbReference type="Gene3D" id="1.10.569.10">
    <property type="entry name" value="Aldehyde Ferredoxin Oxidoreductase Protein, subunit A, domain 2"/>
    <property type="match status" value="1"/>
</dbReference>
<comment type="similarity">
    <text evidence="2">Belongs to the AOR/FOR family.</text>
</comment>
<dbReference type="AlphaFoldDB" id="A0A5K7YKT1"/>
<evidence type="ECO:0000256" key="6">
    <source>
        <dbReference type="ARBA" id="ARBA00023014"/>
    </source>
</evidence>
<dbReference type="InterPro" id="IPR036503">
    <property type="entry name" value="Ald_Fedxn_OxRdtase_N_sf"/>
</dbReference>
<dbReference type="Pfam" id="PF02730">
    <property type="entry name" value="AFOR_N"/>
    <property type="match status" value="1"/>
</dbReference>
<accession>A0A5K7YKT1</accession>
<name>A0A5K7YKT1_9BACT</name>
<dbReference type="Proteomes" id="UP000427906">
    <property type="component" value="Chromosome"/>
</dbReference>
<gene>
    <name evidence="8" type="ORF">DSCA_24190</name>
</gene>
<organism evidence="8 9">
    <name type="scientific">Desulfosarcina alkanivorans</name>
    <dbReference type="NCBI Taxonomy" id="571177"/>
    <lineage>
        <taxon>Bacteria</taxon>
        <taxon>Pseudomonadati</taxon>
        <taxon>Thermodesulfobacteriota</taxon>
        <taxon>Desulfobacteria</taxon>
        <taxon>Desulfobacterales</taxon>
        <taxon>Desulfosarcinaceae</taxon>
        <taxon>Desulfosarcina</taxon>
    </lineage>
</organism>
<dbReference type="Gene3D" id="3.60.9.10">
    <property type="entry name" value="Aldehyde ferredoxin oxidoreductase, N-terminal domain"/>
    <property type="match status" value="1"/>
</dbReference>
<proteinExistence type="inferred from homology"/>
<keyword evidence="3" id="KW-0004">4Fe-4S</keyword>
<dbReference type="InterPro" id="IPR051919">
    <property type="entry name" value="W-dependent_AOR"/>
</dbReference>
<comment type="cofactor">
    <cofactor evidence="1">
        <name>[4Fe-4S] cluster</name>
        <dbReference type="ChEBI" id="CHEBI:49883"/>
    </cofactor>
</comment>
<dbReference type="OrthoDB" id="9763894at2"/>
<evidence type="ECO:0000259" key="7">
    <source>
        <dbReference type="SMART" id="SM00790"/>
    </source>
</evidence>
<dbReference type="GO" id="GO:0046872">
    <property type="term" value="F:metal ion binding"/>
    <property type="evidence" value="ECO:0007669"/>
    <property type="project" value="UniProtKB-KW"/>
</dbReference>
<evidence type="ECO:0000256" key="1">
    <source>
        <dbReference type="ARBA" id="ARBA00001966"/>
    </source>
</evidence>
<feature type="domain" description="Aldehyde ferredoxin oxidoreductase N-terminal" evidence="7">
    <location>
        <begin position="8"/>
        <end position="204"/>
    </location>
</feature>
<dbReference type="InterPro" id="IPR013983">
    <property type="entry name" value="Ald_Fedxn_OxRdtase_N"/>
</dbReference>
<keyword evidence="9" id="KW-1185">Reference proteome</keyword>
<evidence type="ECO:0000256" key="3">
    <source>
        <dbReference type="ARBA" id="ARBA00022485"/>
    </source>
</evidence>
<keyword evidence="5" id="KW-0408">Iron</keyword>
<dbReference type="PANTHER" id="PTHR30038">
    <property type="entry name" value="ALDEHYDE FERREDOXIN OXIDOREDUCTASE"/>
    <property type="match status" value="1"/>
</dbReference>
<reference evidence="8 9" key="1">
    <citation type="submission" date="2019-11" db="EMBL/GenBank/DDBJ databases">
        <title>Comparative genomics of hydrocarbon-degrading Desulfosarcina strains.</title>
        <authorList>
            <person name="Watanabe M."/>
            <person name="Kojima H."/>
            <person name="Fukui M."/>
        </authorList>
    </citation>
    <scope>NUCLEOTIDE SEQUENCE [LARGE SCALE GENOMIC DNA]</scope>
    <source>
        <strain evidence="8 9">PL12</strain>
    </source>
</reference>
<evidence type="ECO:0000256" key="4">
    <source>
        <dbReference type="ARBA" id="ARBA00022723"/>
    </source>
</evidence>
<dbReference type="SUPFAM" id="SSF56228">
    <property type="entry name" value="Aldehyde ferredoxin oxidoreductase, N-terminal domain"/>
    <property type="match status" value="1"/>
</dbReference>
<dbReference type="PANTHER" id="PTHR30038:SF0">
    <property type="entry name" value="TUNGSTEN-CONTAINING ALDEHYDE FERREDOXIN OXIDOREDUCTASE"/>
    <property type="match status" value="1"/>
</dbReference>
<dbReference type="InterPro" id="IPR013984">
    <property type="entry name" value="Ald_Fedxn_OxRdtase_dom2"/>
</dbReference>
<evidence type="ECO:0000313" key="8">
    <source>
        <dbReference type="EMBL" id="BBO68489.1"/>
    </source>
</evidence>
<dbReference type="SUPFAM" id="SSF48310">
    <property type="entry name" value="Aldehyde ferredoxin oxidoreductase, C-terminal domains"/>
    <property type="match status" value="1"/>
</dbReference>
<protein>
    <submittedName>
        <fullName evidence="8">Aldehyde ferredoxin oxidoreductase</fullName>
    </submittedName>
</protein>
<sequence>MASRFGGYTGKILDINLSTGAIGEYPISDKDRERFLGGRFLSTKIMWDQLTPGTDPLSEENILIVMTSPLTGTGAPSTSRYDISAKSPLTGAVGHSNSGGSFGIRLKRAGWDGMIVRGRAPGPVYIEIDQDRVAIHNAEELWGLDTQAAQAAMGKGGTLAIGPAGENRVKFATVVSQERSHGRTGMGAVMGSKNLKGVVARGKCKIPIRDKTRFKKSVKKWTRMLKGHPATGEAAPRYGTAVFLTALSAGNALPTRNFSRGSYENAEKISGQRLAREYLVRNDGCASCPIRCGRVVELDGKNVKGPEYEILCLMGANLLIDDLEAIIRWNYELDLLGMDTITVGNLLGFAMELNERGMWDNGLRFGTKENISAVIEDIAYRRGVGADLAEGVRALSEKYGGQAFAAHVKGLEIAAYEPRASVGHGLGYATASRGACHLDGGYLIYLEVTGPVTLDPLHRRSKPGWVILDQDLLAAISAGGNCLFTSWTFVPRIAFTLSRFRWVAKTITRLMTFSWPAVELLLKVPPFFMRFHLPLLPHTKVIKQVTGMKMDFGRFSRVGARGYTLERLFNLREGIGKAADTLPKRFTGDPLPGAGKNSGVPIEQMLPAYYRLRGWDTEGVPTEKTVKKLGLDVVDLDALSD</sequence>
<keyword evidence="4" id="KW-0479">Metal-binding</keyword>
<keyword evidence="6" id="KW-0411">Iron-sulfur</keyword>
<dbReference type="GO" id="GO:0009055">
    <property type="term" value="F:electron transfer activity"/>
    <property type="evidence" value="ECO:0007669"/>
    <property type="project" value="InterPro"/>
</dbReference>
<evidence type="ECO:0000256" key="2">
    <source>
        <dbReference type="ARBA" id="ARBA00011032"/>
    </source>
</evidence>
<dbReference type="GO" id="GO:0051539">
    <property type="term" value="F:4 iron, 4 sulfur cluster binding"/>
    <property type="evidence" value="ECO:0007669"/>
    <property type="project" value="UniProtKB-KW"/>
</dbReference>